<dbReference type="SUPFAM" id="SSF52540">
    <property type="entry name" value="P-loop containing nucleoside triphosphate hydrolases"/>
    <property type="match status" value="1"/>
</dbReference>
<dbReference type="AlphaFoldDB" id="A0A4V3DAX1"/>
<evidence type="ECO:0000256" key="4">
    <source>
        <dbReference type="ARBA" id="ARBA00022806"/>
    </source>
</evidence>
<dbReference type="InterPro" id="IPR052511">
    <property type="entry name" value="ATP-dep_Helicase"/>
</dbReference>
<dbReference type="InterPro" id="IPR011545">
    <property type="entry name" value="DEAD/DEAH_box_helicase_dom"/>
</dbReference>
<sequence length="847" mass="94553">MAKTTRNQSDSFAAAPDLFSQSWGLPPIVRDWFLSRNWAPRAHQLDMLEADRAGKSALLIAPTGAGKTLSGFLPSICDLAETPHEGLHTLYISPLKALAVDVARNLINPIEEMGLHARVETRTGDTPSSRRQRQRFDPPHILMTTPEQLALMLSHQEAPKLFGNIKRVVLDELHALALSKRGDLLALGLARLGTLCPDLKVSALSATVAHPEMLRDWIAAPCPQREVAMVTHQGGAKPQLSILASDDRVPWAGHSAQYAVPDLLNIIKDNGTSLLFVNTRSQAELLFQSLWELNEDSLPIALHHGSLDVEQRRKVEAAMVAGKLRAVVCTSTLDLGIDWGDVDLVMQIGAPKGSSRLLQRIGRANHRLDEPSRAILVPANRFEVLECEAAVEAAEEGAQDSEDPQPGGLDVLAQHILGMACSDPLDADAQYEETLRAWPYRELSRDLFDRVIEFVATGGYALKAYERYARLRKTADGTWRISHPKVAQQYRLNVGTIVEEPMLKVRLVRSKAHKRGATTGPIGRGGRVLGEMEEYFLSQLMPGDTFLFGGEMVAFEAIRDNEAYVSRSYNNNPKIPSYMGGKFPLSTYLAERVRATLADPTSWKVLPDQVREWLSLQRDVSLLPGKESLLVETFPKADKYFMICYPFEGRLAHQTLGMLLTRRLERDRAKPLGFVASEYALAIWCATDIGHQFKSGRLSLDELFSEDMLGDDLEDWLDESSLMRRTFRNCAIISGLIERRHPGKEKTGRQMTMSSDLIYNVLYEHEPDHILMQATRRDAARGLLDIERLGHCLKRIKRHIIHQKLDRISPLAVPVMLEIGKEPIFGEGRESVLVEAAEELMREATGQ</sequence>
<keyword evidence="6" id="KW-0238">DNA-binding</keyword>
<keyword evidence="5" id="KW-0067">ATP-binding</keyword>
<evidence type="ECO:0000313" key="12">
    <source>
        <dbReference type="EMBL" id="TDQ64124.1"/>
    </source>
</evidence>
<evidence type="ECO:0000313" key="13">
    <source>
        <dbReference type="Proteomes" id="UP000295391"/>
    </source>
</evidence>
<dbReference type="PANTHER" id="PTHR47962">
    <property type="entry name" value="ATP-DEPENDENT HELICASE LHR-RELATED-RELATED"/>
    <property type="match status" value="1"/>
</dbReference>
<dbReference type="CDD" id="cd18796">
    <property type="entry name" value="SF2_C_LHR"/>
    <property type="match status" value="1"/>
</dbReference>
<feature type="domain" description="Helicase ATP-binding" evidence="10">
    <location>
        <begin position="48"/>
        <end position="226"/>
    </location>
</feature>
<dbReference type="SMART" id="SM00490">
    <property type="entry name" value="HELICc"/>
    <property type="match status" value="1"/>
</dbReference>
<evidence type="ECO:0000256" key="2">
    <source>
        <dbReference type="ARBA" id="ARBA00022763"/>
    </source>
</evidence>
<reference evidence="12 13" key="1">
    <citation type="submission" date="2019-03" db="EMBL/GenBank/DDBJ databases">
        <title>Genomic Encyclopedia of Type Strains, Phase III (KMG-III): the genomes of soil and plant-associated and newly described type strains.</title>
        <authorList>
            <person name="Whitman W."/>
        </authorList>
    </citation>
    <scope>NUCLEOTIDE SEQUENCE [LARGE SCALE GENOMIC DNA]</scope>
    <source>
        <strain evidence="12 13">CGMCC 1.7002</strain>
    </source>
</reference>
<dbReference type="RefSeq" id="WP_133572750.1">
    <property type="nucleotide sequence ID" value="NZ_SNYR01000002.1"/>
</dbReference>
<dbReference type="InterPro" id="IPR013701">
    <property type="entry name" value="Lhr-like_DEAD/DEAH_assoc"/>
</dbReference>
<evidence type="ECO:0000259" key="11">
    <source>
        <dbReference type="PROSITE" id="PS51194"/>
    </source>
</evidence>
<dbReference type="PROSITE" id="PS51194">
    <property type="entry name" value="HELICASE_CTER"/>
    <property type="match status" value="1"/>
</dbReference>
<dbReference type="PROSITE" id="PS51192">
    <property type="entry name" value="HELICASE_ATP_BIND_1"/>
    <property type="match status" value="1"/>
</dbReference>
<keyword evidence="7" id="KW-0234">DNA repair</keyword>
<dbReference type="OrthoDB" id="9815222at2"/>
<dbReference type="GO" id="GO:0006281">
    <property type="term" value="P:DNA repair"/>
    <property type="evidence" value="ECO:0007669"/>
    <property type="project" value="UniProtKB-KW"/>
</dbReference>
<dbReference type="GO" id="GO:0004386">
    <property type="term" value="F:helicase activity"/>
    <property type="evidence" value="ECO:0007669"/>
    <property type="project" value="UniProtKB-KW"/>
</dbReference>
<dbReference type="GO" id="GO:0005524">
    <property type="term" value="F:ATP binding"/>
    <property type="evidence" value="ECO:0007669"/>
    <property type="project" value="UniProtKB-KW"/>
</dbReference>
<dbReference type="PIRSF" id="PIRSF037307">
    <property type="entry name" value="Lhr-like_helic_prd"/>
    <property type="match status" value="1"/>
</dbReference>
<dbReference type="InterPro" id="IPR014001">
    <property type="entry name" value="Helicase_ATP-bd"/>
</dbReference>
<dbReference type="Pfam" id="PF00271">
    <property type="entry name" value="Helicase_C"/>
    <property type="match status" value="1"/>
</dbReference>
<evidence type="ECO:0000256" key="9">
    <source>
        <dbReference type="ARBA" id="ARBA00093467"/>
    </source>
</evidence>
<dbReference type="InterPro" id="IPR027417">
    <property type="entry name" value="P-loop_NTPase"/>
</dbReference>
<dbReference type="Proteomes" id="UP000295391">
    <property type="component" value="Unassembled WGS sequence"/>
</dbReference>
<evidence type="ECO:0000256" key="1">
    <source>
        <dbReference type="ARBA" id="ARBA00022741"/>
    </source>
</evidence>
<dbReference type="GO" id="GO:0016887">
    <property type="term" value="F:ATP hydrolysis activity"/>
    <property type="evidence" value="ECO:0007669"/>
    <property type="project" value="TreeGrafter"/>
</dbReference>
<feature type="domain" description="Helicase C-terminal" evidence="11">
    <location>
        <begin position="259"/>
        <end position="405"/>
    </location>
</feature>
<dbReference type="PANTHER" id="PTHR47962:SF3">
    <property type="entry name" value="LARGE ATP-DEPENDENT HELICASE-RELATED PROTEIN"/>
    <property type="match status" value="1"/>
</dbReference>
<keyword evidence="13" id="KW-1185">Reference proteome</keyword>
<dbReference type="InterPro" id="IPR045628">
    <property type="entry name" value="Lhr_WH_dom"/>
</dbReference>
<comment type="caution">
    <text evidence="12">The sequence shown here is derived from an EMBL/GenBank/DDBJ whole genome shotgun (WGS) entry which is preliminary data.</text>
</comment>
<accession>A0A4V3DAX1</accession>
<evidence type="ECO:0000256" key="7">
    <source>
        <dbReference type="ARBA" id="ARBA00023204"/>
    </source>
</evidence>
<dbReference type="SMART" id="SM00487">
    <property type="entry name" value="DEXDc"/>
    <property type="match status" value="1"/>
</dbReference>
<dbReference type="InterPro" id="IPR017170">
    <property type="entry name" value="Lhr-like"/>
</dbReference>
<evidence type="ECO:0000256" key="3">
    <source>
        <dbReference type="ARBA" id="ARBA00022801"/>
    </source>
</evidence>
<dbReference type="NCBIfam" id="TIGR04121">
    <property type="entry name" value="DEXH_lig_assoc"/>
    <property type="match status" value="1"/>
</dbReference>
<evidence type="ECO:0000256" key="5">
    <source>
        <dbReference type="ARBA" id="ARBA00022840"/>
    </source>
</evidence>
<gene>
    <name evidence="12" type="ORF">ATL17_2137</name>
</gene>
<dbReference type="Pfam" id="PF00270">
    <property type="entry name" value="DEAD"/>
    <property type="match status" value="1"/>
</dbReference>
<dbReference type="InterPro" id="IPR001650">
    <property type="entry name" value="Helicase_C-like"/>
</dbReference>
<dbReference type="Gene3D" id="3.40.50.300">
    <property type="entry name" value="P-loop containing nucleotide triphosphate hydrolases"/>
    <property type="match status" value="2"/>
</dbReference>
<keyword evidence="4 12" id="KW-0347">Helicase</keyword>
<evidence type="ECO:0000259" key="10">
    <source>
        <dbReference type="PROSITE" id="PS51192"/>
    </source>
</evidence>
<keyword evidence="8" id="KW-0413">Isomerase</keyword>
<dbReference type="Pfam" id="PF19306">
    <property type="entry name" value="WHD_Lhr"/>
    <property type="match status" value="1"/>
</dbReference>
<keyword evidence="2" id="KW-0227">DNA damage</keyword>
<comment type="similarity">
    <text evidence="9">Belongs to the Lhr helicase family. Lhr-Core subfamily.</text>
</comment>
<keyword evidence="3" id="KW-0378">Hydrolase</keyword>
<dbReference type="GO" id="GO:0003677">
    <property type="term" value="F:DNA binding"/>
    <property type="evidence" value="ECO:0007669"/>
    <property type="project" value="UniProtKB-KW"/>
</dbReference>
<proteinExistence type="inferred from homology"/>
<organism evidence="12 13">
    <name type="scientific">Maritalea mobilis</name>
    <dbReference type="NCBI Taxonomy" id="483324"/>
    <lineage>
        <taxon>Bacteria</taxon>
        <taxon>Pseudomonadati</taxon>
        <taxon>Pseudomonadota</taxon>
        <taxon>Alphaproteobacteria</taxon>
        <taxon>Hyphomicrobiales</taxon>
        <taxon>Devosiaceae</taxon>
        <taxon>Maritalea</taxon>
    </lineage>
</organism>
<keyword evidence="1" id="KW-0547">Nucleotide-binding</keyword>
<evidence type="ECO:0000256" key="8">
    <source>
        <dbReference type="ARBA" id="ARBA00023235"/>
    </source>
</evidence>
<protein>
    <submittedName>
        <fullName evidence="12">ATP-dependent Lhr-like helicase</fullName>
    </submittedName>
</protein>
<evidence type="ECO:0000256" key="6">
    <source>
        <dbReference type="ARBA" id="ARBA00023125"/>
    </source>
</evidence>
<dbReference type="InterPro" id="IPR026362">
    <property type="entry name" value="DEXH_lig_assoc"/>
</dbReference>
<dbReference type="EMBL" id="SNYR01000002">
    <property type="protein sequence ID" value="TDQ64124.1"/>
    <property type="molecule type" value="Genomic_DNA"/>
</dbReference>
<dbReference type="Pfam" id="PF08494">
    <property type="entry name" value="DEAD_assoc"/>
    <property type="match status" value="1"/>
</dbReference>
<name>A0A4V3DAX1_9HYPH</name>